<evidence type="ECO:0000313" key="1">
    <source>
        <dbReference type="EMBL" id="QDB74046.1"/>
    </source>
</evidence>
<proteinExistence type="predicted"/>
<dbReference type="EMBL" id="MK804893">
    <property type="protein sequence ID" value="QDB74046.1"/>
    <property type="molecule type" value="Genomic_DNA"/>
</dbReference>
<protein>
    <recommendedName>
        <fullName evidence="3">Phage protein</fullName>
    </recommendedName>
</protein>
<name>A0A4Y5TZH2_9CAUD</name>
<sequence length="110" mass="12621">MNNQNEITNLAKQYTSFELAEMLISSKSNEDKLPVGVTTEQVKQTIKKITNFAEMYQCEHEDTYRGGAIWTICSQCGRKWADDEGGFVPYEQPTEITEAWELYEKLTKGV</sequence>
<dbReference type="Proteomes" id="UP000316128">
    <property type="component" value="Segment"/>
</dbReference>
<reference evidence="1 2" key="1">
    <citation type="submission" date="2019-04" db="EMBL/GenBank/DDBJ databases">
        <title>Nine Novel Phages from a Plateau Lake in Southwest China Provide Insights into Aeromonas Phage Diversity.</title>
        <authorList>
            <person name="Xiao W."/>
            <person name="Bai M."/>
            <person name="Wang Y."/>
            <person name="Cui X."/>
        </authorList>
    </citation>
    <scope>NUCLEOTIDE SEQUENCE [LARGE SCALE GENOMIC DNA]</scope>
</reference>
<evidence type="ECO:0000313" key="2">
    <source>
        <dbReference type="Proteomes" id="UP000316128"/>
    </source>
</evidence>
<organism evidence="1 2">
    <name type="scientific">Aeromonas phage 2L372D</name>
    <dbReference type="NCBI Taxonomy" id="2588097"/>
    <lineage>
        <taxon>Viruses</taxon>
        <taxon>Duplodnaviria</taxon>
        <taxon>Heunggongvirae</taxon>
        <taxon>Uroviricota</taxon>
        <taxon>Caudoviricetes</taxon>
        <taxon>Plateaulakevirus</taxon>
        <taxon>Plateaulakevirus pv2L372D</taxon>
    </lineage>
</organism>
<keyword evidence="2" id="KW-1185">Reference proteome</keyword>
<gene>
    <name evidence="1" type="ORF">2L372D_132</name>
</gene>
<evidence type="ECO:0008006" key="3">
    <source>
        <dbReference type="Google" id="ProtNLM"/>
    </source>
</evidence>
<accession>A0A4Y5TZH2</accession>